<evidence type="ECO:0000313" key="2">
    <source>
        <dbReference type="Proteomes" id="UP000238426"/>
    </source>
</evidence>
<dbReference type="GO" id="GO:0016020">
    <property type="term" value="C:membrane"/>
    <property type="evidence" value="ECO:0007669"/>
    <property type="project" value="InterPro"/>
</dbReference>
<protein>
    <recommendedName>
        <fullName evidence="3">Cadherin domain-containing protein</fullName>
    </recommendedName>
</protein>
<comment type="caution">
    <text evidence="1">The sequence shown here is derived from an EMBL/GenBank/DDBJ whole genome shotgun (WGS) entry which is preliminary data.</text>
</comment>
<dbReference type="Gene3D" id="2.60.40.60">
    <property type="entry name" value="Cadherins"/>
    <property type="match status" value="1"/>
</dbReference>
<dbReference type="Proteomes" id="UP000238426">
    <property type="component" value="Unassembled WGS sequence"/>
</dbReference>
<sequence length="292" mass="30768">MKNIFKIKTAITFAIIVTLFNCSSDDDTLTEPQNTMTISNFEASINENPLAGQSIGTIESNAIGTASFSLTSQMPAGALEIDAATGEITVLDASLFDFETNSTVTAIVSSTTTANTATVTINLENINEIGDYNHGGVIFWIDPTDDSKGLVCAISDQTSGVRWDNPTGPATTAPGTSINLGTGLSNTNTIIAHEGGDQTTYAAGIAKAFNGGGFTDWFLPSVDEVAEMNTNKTIINTVSSNNGGTILPDQLWTSSKIDSTNESVYLYNLVLDSPNGVLPINSRSVRAVRAFE</sequence>
<gene>
    <name evidence="1" type="ORF">C7H52_09400</name>
</gene>
<dbReference type="SUPFAM" id="SSF49313">
    <property type="entry name" value="Cadherin-like"/>
    <property type="match status" value="1"/>
</dbReference>
<dbReference type="CDD" id="cd11304">
    <property type="entry name" value="Cadherin_repeat"/>
    <property type="match status" value="1"/>
</dbReference>
<evidence type="ECO:0000313" key="1">
    <source>
        <dbReference type="EMBL" id="PSG88505.1"/>
    </source>
</evidence>
<dbReference type="AlphaFoldDB" id="A0A2T1N9G8"/>
<dbReference type="InterPro" id="IPR015919">
    <property type="entry name" value="Cadherin-like_sf"/>
</dbReference>
<dbReference type="RefSeq" id="WP_106463644.1">
    <property type="nucleotide sequence ID" value="NZ_PXOQ01000009.1"/>
</dbReference>
<dbReference type="OrthoDB" id="9765957at2"/>
<accession>A0A2T1N9G8</accession>
<dbReference type="EMBL" id="PXOQ01000009">
    <property type="protein sequence ID" value="PSG88505.1"/>
    <property type="molecule type" value="Genomic_DNA"/>
</dbReference>
<evidence type="ECO:0008006" key="3">
    <source>
        <dbReference type="Google" id="ProtNLM"/>
    </source>
</evidence>
<keyword evidence="2" id="KW-1185">Reference proteome</keyword>
<organism evidence="1 2">
    <name type="scientific">Aurantibacter aestuarii</name>
    <dbReference type="NCBI Taxonomy" id="1266046"/>
    <lineage>
        <taxon>Bacteria</taxon>
        <taxon>Pseudomonadati</taxon>
        <taxon>Bacteroidota</taxon>
        <taxon>Flavobacteriia</taxon>
        <taxon>Flavobacteriales</taxon>
        <taxon>Flavobacteriaceae</taxon>
        <taxon>Aurantibacter</taxon>
    </lineage>
</organism>
<reference evidence="1 2" key="1">
    <citation type="submission" date="2018-03" db="EMBL/GenBank/DDBJ databases">
        <title>Mesoflavibacter sp. HG37 and Mesoflavibacter sp. HG96 sp.nov., two marine bacteria isolated from seawater of Western Pacific Ocean.</title>
        <authorList>
            <person name="Cheng H."/>
            <person name="Wu Y.-H."/>
            <person name="Guo L.-L."/>
            <person name="Xu X.-W."/>
        </authorList>
    </citation>
    <scope>NUCLEOTIDE SEQUENCE [LARGE SCALE GENOMIC DNA]</scope>
    <source>
        <strain evidence="1 2">KCTC 32269</strain>
    </source>
</reference>
<proteinExistence type="predicted"/>
<dbReference type="GO" id="GO:0005509">
    <property type="term" value="F:calcium ion binding"/>
    <property type="evidence" value="ECO:0007669"/>
    <property type="project" value="InterPro"/>
</dbReference>
<name>A0A2T1N9G8_9FLAO</name>